<dbReference type="PANTHER" id="PTHR11709:SF394">
    <property type="entry name" value="FI03373P-RELATED"/>
    <property type="match status" value="1"/>
</dbReference>
<evidence type="ECO:0000256" key="4">
    <source>
        <dbReference type="ARBA" id="ARBA00023008"/>
    </source>
</evidence>
<dbReference type="Proteomes" id="UP001276659">
    <property type="component" value="Unassembled WGS sequence"/>
</dbReference>
<accession>A0AAD9Z622</accession>
<reference evidence="6" key="1">
    <citation type="submission" date="2022-11" db="EMBL/GenBank/DDBJ databases">
        <title>Chromosomal genome sequence assembly and mating type (MAT) locus characterization of the leprose asexual lichenized fungus Lepraria neglecta (Nyl.) Erichsen.</title>
        <authorList>
            <person name="Allen J.L."/>
            <person name="Pfeffer B."/>
        </authorList>
    </citation>
    <scope>NUCLEOTIDE SEQUENCE</scope>
    <source>
        <strain evidence="6">Allen 5258</strain>
    </source>
</reference>
<evidence type="ECO:0000256" key="2">
    <source>
        <dbReference type="ARBA" id="ARBA00022723"/>
    </source>
</evidence>
<keyword evidence="2" id="KW-0479">Metal-binding</keyword>
<dbReference type="PANTHER" id="PTHR11709">
    <property type="entry name" value="MULTI-COPPER OXIDASE"/>
    <property type="match status" value="1"/>
</dbReference>
<sequence>MSRRTIQARDDSASMWMLKNGSAIMNASTLDTALLHPFQSNSPPPGIADITKAFNVSQTSIVTWVMNRDPYTEAVTPVLYGNSSDGWNANTTLHLPSNSTVDIIIAVADDSLDTMGHPIHLHGHKFWVLGSGSGQYPYSSVNAAPSSMINLQNPPYRDTTDLPMSGWLAIRSVL</sequence>
<feature type="domain" description="Plastocyanin-like" evidence="5">
    <location>
        <begin position="76"/>
        <end position="171"/>
    </location>
</feature>
<proteinExistence type="inferred from homology"/>
<comment type="caution">
    <text evidence="6">The sequence shown here is derived from an EMBL/GenBank/DDBJ whole genome shotgun (WGS) entry which is preliminary data.</text>
</comment>
<name>A0AAD9Z622_9LECA</name>
<keyword evidence="7" id="KW-1185">Reference proteome</keyword>
<dbReference type="Pfam" id="PF07731">
    <property type="entry name" value="Cu-oxidase_2"/>
    <property type="match status" value="1"/>
</dbReference>
<dbReference type="SUPFAM" id="SSF49503">
    <property type="entry name" value="Cupredoxins"/>
    <property type="match status" value="1"/>
</dbReference>
<evidence type="ECO:0000313" key="6">
    <source>
        <dbReference type="EMBL" id="KAK3172244.1"/>
    </source>
</evidence>
<organism evidence="6 7">
    <name type="scientific">Lepraria neglecta</name>
    <dbReference type="NCBI Taxonomy" id="209136"/>
    <lineage>
        <taxon>Eukaryota</taxon>
        <taxon>Fungi</taxon>
        <taxon>Dikarya</taxon>
        <taxon>Ascomycota</taxon>
        <taxon>Pezizomycotina</taxon>
        <taxon>Lecanoromycetes</taxon>
        <taxon>OSLEUM clade</taxon>
        <taxon>Lecanoromycetidae</taxon>
        <taxon>Lecanorales</taxon>
        <taxon>Lecanorineae</taxon>
        <taxon>Stereocaulaceae</taxon>
        <taxon>Lepraria</taxon>
    </lineage>
</organism>
<dbReference type="Gene3D" id="2.60.40.420">
    <property type="entry name" value="Cupredoxins - blue copper proteins"/>
    <property type="match status" value="1"/>
</dbReference>
<dbReference type="InterPro" id="IPR011706">
    <property type="entry name" value="Cu-oxidase_C"/>
</dbReference>
<keyword evidence="3" id="KW-0560">Oxidoreductase</keyword>
<dbReference type="AlphaFoldDB" id="A0AAD9Z622"/>
<gene>
    <name evidence="6" type="ORF">OEA41_005564</name>
</gene>
<evidence type="ECO:0000313" key="7">
    <source>
        <dbReference type="Proteomes" id="UP001276659"/>
    </source>
</evidence>
<dbReference type="GO" id="GO:0005507">
    <property type="term" value="F:copper ion binding"/>
    <property type="evidence" value="ECO:0007669"/>
    <property type="project" value="InterPro"/>
</dbReference>
<evidence type="ECO:0000256" key="1">
    <source>
        <dbReference type="ARBA" id="ARBA00010609"/>
    </source>
</evidence>
<evidence type="ECO:0000256" key="3">
    <source>
        <dbReference type="ARBA" id="ARBA00023002"/>
    </source>
</evidence>
<dbReference type="EMBL" id="JASNWA010000007">
    <property type="protein sequence ID" value="KAK3172244.1"/>
    <property type="molecule type" value="Genomic_DNA"/>
</dbReference>
<keyword evidence="4" id="KW-0186">Copper</keyword>
<comment type="similarity">
    <text evidence="1">Belongs to the multicopper oxidase family.</text>
</comment>
<evidence type="ECO:0000259" key="5">
    <source>
        <dbReference type="Pfam" id="PF07731"/>
    </source>
</evidence>
<protein>
    <recommendedName>
        <fullName evidence="5">Plastocyanin-like domain-containing protein</fullName>
    </recommendedName>
</protein>
<dbReference type="InterPro" id="IPR045087">
    <property type="entry name" value="Cu-oxidase_fam"/>
</dbReference>
<dbReference type="GO" id="GO:0016491">
    <property type="term" value="F:oxidoreductase activity"/>
    <property type="evidence" value="ECO:0007669"/>
    <property type="project" value="UniProtKB-KW"/>
</dbReference>
<dbReference type="InterPro" id="IPR008972">
    <property type="entry name" value="Cupredoxin"/>
</dbReference>